<protein>
    <submittedName>
        <fullName evidence="2">Uncharacterized protein</fullName>
    </submittedName>
</protein>
<feature type="transmembrane region" description="Helical" evidence="1">
    <location>
        <begin position="20"/>
        <end position="37"/>
    </location>
</feature>
<feature type="transmembrane region" description="Helical" evidence="1">
    <location>
        <begin position="57"/>
        <end position="85"/>
    </location>
</feature>
<sequence>MDFFDFSNLAAEGTPRLRRITAAIGVIPGAGMGYLFADVQNGSGILYTLAGAVLGAGLGWLFAAFVVLAVLALSAACVVMAYVWITAGP</sequence>
<dbReference type="Proteomes" id="UP001138961">
    <property type="component" value="Unassembled WGS sequence"/>
</dbReference>
<proteinExistence type="predicted"/>
<keyword evidence="1" id="KW-0812">Transmembrane</keyword>
<evidence type="ECO:0000256" key="1">
    <source>
        <dbReference type="SAM" id="Phobius"/>
    </source>
</evidence>
<dbReference type="RefSeq" id="WP_226747144.1">
    <property type="nucleotide sequence ID" value="NZ_JAJATZ010000001.1"/>
</dbReference>
<dbReference type="EMBL" id="JAJATZ010000001">
    <property type="protein sequence ID" value="MCB5198155.1"/>
    <property type="molecule type" value="Genomic_DNA"/>
</dbReference>
<keyword evidence="3" id="KW-1185">Reference proteome</keyword>
<evidence type="ECO:0000313" key="2">
    <source>
        <dbReference type="EMBL" id="MCB5198155.1"/>
    </source>
</evidence>
<gene>
    <name evidence="2" type="ORF">LGQ03_02775</name>
</gene>
<accession>A0ABS8BQZ2</accession>
<name>A0ABS8BQZ2_9RHOB</name>
<organism evidence="2 3">
    <name type="scientific">Loktanella gaetbuli</name>
    <dbReference type="NCBI Taxonomy" id="2881335"/>
    <lineage>
        <taxon>Bacteria</taxon>
        <taxon>Pseudomonadati</taxon>
        <taxon>Pseudomonadota</taxon>
        <taxon>Alphaproteobacteria</taxon>
        <taxon>Rhodobacterales</taxon>
        <taxon>Roseobacteraceae</taxon>
        <taxon>Loktanella</taxon>
    </lineage>
</organism>
<reference evidence="2" key="1">
    <citation type="submission" date="2021-10" db="EMBL/GenBank/DDBJ databases">
        <title>Loktanella gaetbuli sp. nov., isolated from a tidal flat.</title>
        <authorList>
            <person name="Park S."/>
            <person name="Yoon J.-H."/>
        </authorList>
    </citation>
    <scope>NUCLEOTIDE SEQUENCE</scope>
    <source>
        <strain evidence="2">TSTF-M6</strain>
    </source>
</reference>
<keyword evidence="1" id="KW-0472">Membrane</keyword>
<evidence type="ECO:0000313" key="3">
    <source>
        <dbReference type="Proteomes" id="UP001138961"/>
    </source>
</evidence>
<keyword evidence="1" id="KW-1133">Transmembrane helix</keyword>
<comment type="caution">
    <text evidence="2">The sequence shown here is derived from an EMBL/GenBank/DDBJ whole genome shotgun (WGS) entry which is preliminary data.</text>
</comment>